<feature type="domain" description="Integrase catalytic" evidence="4">
    <location>
        <begin position="126"/>
        <end position="303"/>
    </location>
</feature>
<protein>
    <recommendedName>
        <fullName evidence="4">Integrase catalytic domain-containing protein</fullName>
    </recommendedName>
</protein>
<dbReference type="GO" id="GO:0016787">
    <property type="term" value="F:hydrolase activity"/>
    <property type="evidence" value="ECO:0007669"/>
    <property type="project" value="UniProtKB-KW"/>
</dbReference>
<dbReference type="GO" id="GO:0046872">
    <property type="term" value="F:metal ion binding"/>
    <property type="evidence" value="ECO:0007669"/>
    <property type="project" value="UniProtKB-KW"/>
</dbReference>
<sequence>MKIKALVDDGTGCVVQRDMVLDNVYYVPNFPKTLLSVSALVDAGHPVEFTQRGCTAFHRSNKRAVCIAPVVDGVYPVLTASGVLEHTEAKACAFSIFGRDLDSWHRRLGHLNYKTLLEMGRTRWVVEHGPPATRSTSDKFADGVVHVDMRRPVAKSREGYRYFMVVVWRGFIQVYPLKKKSEATSKVKAFLKLIERQARVPVNEIKIICTDGGSEFLNKDFRRLVQREGLWQEHTARYSSFQNGVAERAVRTLTEMACAMLTDSGLLHLMWMDALQHAAFLRNRVPKRFTNSQNPVFEAHSATLIDRMLHELHEVGEDDASDFQEADEDERDEPVEPSPADDDEQHESKSTARRRSARIAELSAACAVAFAVLGEVIREPLNLAEAMRSPQWIEWNKAITKEVQSLFENGTFEWVDPPPNSSILDYTIQFRLKTGSSGEIVHFTARLCARGDHQRFLIDFLDTYAPVAMLTTVRVFFVLVAKFRLVVRQGDVPSAYVKVDLPDTIYMKPVPGFALPGQEGKVWRLRKALYGLRQAGHDLQVVHAEEEPVLRLMTALHLRYQATYVDEVLHRFAMDQAKPTKTPMVPGSRLDLYNDEITAAEANEMRREAVGALLYLSRVTRPDTSFAVGQLARHNATPRRVAWDAAKYLMRYLAGTKTMQLTLEPTDDAIVVASDADWANDSSTAAEYVAAEDSIEDAELVQLLVNEALDAEIPLTFVMDSQPAIARLKRRGLSEKRKTVDVKYKSAMGPAS</sequence>
<dbReference type="AlphaFoldDB" id="A0AAD5Q7B0"/>
<dbReference type="PANTHER" id="PTHR42648">
    <property type="entry name" value="TRANSPOSASE, PUTATIVE-RELATED"/>
    <property type="match status" value="1"/>
</dbReference>
<evidence type="ECO:0000313" key="6">
    <source>
        <dbReference type="Proteomes" id="UP001209570"/>
    </source>
</evidence>
<dbReference type="Proteomes" id="UP001209570">
    <property type="component" value="Unassembled WGS sequence"/>
</dbReference>
<evidence type="ECO:0000313" key="5">
    <source>
        <dbReference type="EMBL" id="KAJ0398173.1"/>
    </source>
</evidence>
<reference evidence="5" key="1">
    <citation type="submission" date="2021-12" db="EMBL/GenBank/DDBJ databases">
        <title>Prjna785345.</title>
        <authorList>
            <person name="Rujirawat T."/>
            <person name="Krajaejun T."/>
        </authorList>
    </citation>
    <scope>NUCLEOTIDE SEQUENCE</scope>
    <source>
        <strain evidence="5">Pi057C3</strain>
    </source>
</reference>
<dbReference type="InterPro" id="IPR039537">
    <property type="entry name" value="Retrotran_Ty1/copia-like"/>
</dbReference>
<dbReference type="Pfam" id="PF07727">
    <property type="entry name" value="RVT_2"/>
    <property type="match status" value="1"/>
</dbReference>
<keyword evidence="6" id="KW-1185">Reference proteome</keyword>
<dbReference type="EMBL" id="JAKCXM010000225">
    <property type="protein sequence ID" value="KAJ0398173.1"/>
    <property type="molecule type" value="Genomic_DNA"/>
</dbReference>
<dbReference type="PROSITE" id="PS50994">
    <property type="entry name" value="INTEGRASE"/>
    <property type="match status" value="1"/>
</dbReference>
<dbReference type="Gene3D" id="3.30.420.10">
    <property type="entry name" value="Ribonuclease H-like superfamily/Ribonuclease H"/>
    <property type="match status" value="1"/>
</dbReference>
<dbReference type="GO" id="GO:0003676">
    <property type="term" value="F:nucleic acid binding"/>
    <property type="evidence" value="ECO:0007669"/>
    <property type="project" value="InterPro"/>
</dbReference>
<dbReference type="InterPro" id="IPR036397">
    <property type="entry name" value="RNaseH_sf"/>
</dbReference>
<evidence type="ECO:0000256" key="2">
    <source>
        <dbReference type="ARBA" id="ARBA00022801"/>
    </source>
</evidence>
<organism evidence="5 6">
    <name type="scientific">Pythium insidiosum</name>
    <name type="common">Pythiosis disease agent</name>
    <dbReference type="NCBI Taxonomy" id="114742"/>
    <lineage>
        <taxon>Eukaryota</taxon>
        <taxon>Sar</taxon>
        <taxon>Stramenopiles</taxon>
        <taxon>Oomycota</taxon>
        <taxon>Peronosporomycetes</taxon>
        <taxon>Pythiales</taxon>
        <taxon>Pythiaceae</taxon>
        <taxon>Pythium</taxon>
    </lineage>
</organism>
<dbReference type="PANTHER" id="PTHR42648:SF28">
    <property type="entry name" value="TRANSPOSON-ENCODED PROTEIN WITH RIBONUCLEASE H-LIKE AND RETROVIRUS ZINC FINGER-LIKE DOMAINS"/>
    <property type="match status" value="1"/>
</dbReference>
<accession>A0AAD5Q7B0</accession>
<gene>
    <name evidence="5" type="ORF">P43SY_000542</name>
</gene>
<proteinExistence type="predicted"/>
<evidence type="ECO:0000259" key="4">
    <source>
        <dbReference type="PROSITE" id="PS50994"/>
    </source>
</evidence>
<dbReference type="GO" id="GO:0015074">
    <property type="term" value="P:DNA integration"/>
    <property type="evidence" value="ECO:0007669"/>
    <property type="project" value="InterPro"/>
</dbReference>
<dbReference type="InterPro" id="IPR001584">
    <property type="entry name" value="Integrase_cat-core"/>
</dbReference>
<comment type="caution">
    <text evidence="5">The sequence shown here is derived from an EMBL/GenBank/DDBJ whole genome shotgun (WGS) entry which is preliminary data.</text>
</comment>
<dbReference type="InterPro" id="IPR012337">
    <property type="entry name" value="RNaseH-like_sf"/>
</dbReference>
<feature type="region of interest" description="Disordered" evidence="3">
    <location>
        <begin position="319"/>
        <end position="354"/>
    </location>
</feature>
<keyword evidence="1" id="KW-0479">Metal-binding</keyword>
<dbReference type="SUPFAM" id="SSF53098">
    <property type="entry name" value="Ribonuclease H-like"/>
    <property type="match status" value="1"/>
</dbReference>
<evidence type="ECO:0000256" key="1">
    <source>
        <dbReference type="ARBA" id="ARBA00022723"/>
    </source>
</evidence>
<keyword evidence="2" id="KW-0378">Hydrolase</keyword>
<evidence type="ECO:0000256" key="3">
    <source>
        <dbReference type="SAM" id="MobiDB-lite"/>
    </source>
</evidence>
<name>A0AAD5Q7B0_PYTIN</name>
<feature type="compositionally biased region" description="Acidic residues" evidence="3">
    <location>
        <begin position="319"/>
        <end position="345"/>
    </location>
</feature>
<dbReference type="InterPro" id="IPR013103">
    <property type="entry name" value="RVT_2"/>
</dbReference>